<keyword evidence="3" id="KW-1185">Reference proteome</keyword>
<proteinExistence type="predicted"/>
<feature type="compositionally biased region" description="Basic and acidic residues" evidence="1">
    <location>
        <begin position="62"/>
        <end position="71"/>
    </location>
</feature>
<organism evidence="2 3">
    <name type="scientific">Ramazzottius varieornatus</name>
    <name type="common">Water bear</name>
    <name type="synonym">Tardigrade</name>
    <dbReference type="NCBI Taxonomy" id="947166"/>
    <lineage>
        <taxon>Eukaryota</taxon>
        <taxon>Metazoa</taxon>
        <taxon>Ecdysozoa</taxon>
        <taxon>Tardigrada</taxon>
        <taxon>Eutardigrada</taxon>
        <taxon>Parachela</taxon>
        <taxon>Hypsibioidea</taxon>
        <taxon>Ramazzottiidae</taxon>
        <taxon>Ramazzottius</taxon>
    </lineage>
</organism>
<evidence type="ECO:0000313" key="2">
    <source>
        <dbReference type="EMBL" id="GAU94367.1"/>
    </source>
</evidence>
<dbReference type="AlphaFoldDB" id="A0A1D1V3Z5"/>
<protein>
    <submittedName>
        <fullName evidence="2">Uncharacterized protein</fullName>
    </submittedName>
</protein>
<sequence length="71" mass="7841">MAITISTLRCINRVRMKKAQRKLKVQAQRKKSFRRGGATFGWAGVARRPTCGSTPIQPTIKAKAEDCGPPD</sequence>
<name>A0A1D1V3Z5_RAMVA</name>
<evidence type="ECO:0000313" key="3">
    <source>
        <dbReference type="Proteomes" id="UP000186922"/>
    </source>
</evidence>
<evidence type="ECO:0000256" key="1">
    <source>
        <dbReference type="SAM" id="MobiDB-lite"/>
    </source>
</evidence>
<gene>
    <name evidence="2" type="primary">RvY_06152-1</name>
    <name evidence="2" type="synonym">RvY_06152.1</name>
    <name evidence="2" type="ORF">RvY_06152</name>
</gene>
<comment type="caution">
    <text evidence="2">The sequence shown here is derived from an EMBL/GenBank/DDBJ whole genome shotgun (WGS) entry which is preliminary data.</text>
</comment>
<dbReference type="Proteomes" id="UP000186922">
    <property type="component" value="Unassembled WGS sequence"/>
</dbReference>
<accession>A0A1D1V3Z5</accession>
<dbReference type="EMBL" id="BDGG01000002">
    <property type="protein sequence ID" value="GAU94367.1"/>
    <property type="molecule type" value="Genomic_DNA"/>
</dbReference>
<feature type="region of interest" description="Disordered" evidence="1">
    <location>
        <begin position="51"/>
        <end position="71"/>
    </location>
</feature>
<reference evidence="2 3" key="1">
    <citation type="journal article" date="2016" name="Nat. Commun.">
        <title>Extremotolerant tardigrade genome and improved radiotolerance of human cultured cells by tardigrade-unique protein.</title>
        <authorList>
            <person name="Hashimoto T."/>
            <person name="Horikawa D.D."/>
            <person name="Saito Y."/>
            <person name="Kuwahara H."/>
            <person name="Kozuka-Hata H."/>
            <person name="Shin-I T."/>
            <person name="Minakuchi Y."/>
            <person name="Ohishi K."/>
            <person name="Motoyama A."/>
            <person name="Aizu T."/>
            <person name="Enomoto A."/>
            <person name="Kondo K."/>
            <person name="Tanaka S."/>
            <person name="Hara Y."/>
            <person name="Koshikawa S."/>
            <person name="Sagara H."/>
            <person name="Miura T."/>
            <person name="Yokobori S."/>
            <person name="Miyagawa K."/>
            <person name="Suzuki Y."/>
            <person name="Kubo T."/>
            <person name="Oyama M."/>
            <person name="Kohara Y."/>
            <person name="Fujiyama A."/>
            <person name="Arakawa K."/>
            <person name="Katayama T."/>
            <person name="Toyoda A."/>
            <person name="Kunieda T."/>
        </authorList>
    </citation>
    <scope>NUCLEOTIDE SEQUENCE [LARGE SCALE GENOMIC DNA]</scope>
    <source>
        <strain evidence="2 3">YOKOZUNA-1</strain>
    </source>
</reference>